<gene>
    <name evidence="1" type="ORF">D6D85_03340</name>
</gene>
<dbReference type="EMBL" id="RCOS01000049">
    <property type="protein sequence ID" value="RSN76926.1"/>
    <property type="molecule type" value="Genomic_DNA"/>
</dbReference>
<dbReference type="RefSeq" id="WP_125670634.1">
    <property type="nucleotide sequence ID" value="NZ_RCOS01000049.1"/>
</dbReference>
<comment type="caution">
    <text evidence="1">The sequence shown here is derived from an EMBL/GenBank/DDBJ whole genome shotgun (WGS) entry which is preliminary data.</text>
</comment>
<name>A0A429GSM5_9CREN</name>
<evidence type="ECO:0000313" key="2">
    <source>
        <dbReference type="Proteomes" id="UP000277582"/>
    </source>
</evidence>
<keyword evidence="2" id="KW-1185">Reference proteome</keyword>
<evidence type="ECO:0000313" key="1">
    <source>
        <dbReference type="EMBL" id="RSN76926.1"/>
    </source>
</evidence>
<proteinExistence type="predicted"/>
<dbReference type="AlphaFoldDB" id="A0A429GSM5"/>
<protein>
    <submittedName>
        <fullName evidence="1">Uncharacterized protein</fullName>
    </submittedName>
</protein>
<accession>A0A429GSM5</accession>
<sequence length="213" mass="24657">MGSTPPQDYVRELILRFLYEKRKRARSLEKIGATVSEIKKELKKHGIKESEVVANLDFLIKNGLVKEIRKRRLLPKQKIEVEAVRFELSDVGLHFFEPPSKFDFTGKFGGLVFENIKDSVIVVGHENIVYHKFSELYPLLEELKFKIIISNIPEDKKLEYLANIETIKAQIVQEKPDKDIISRAWERIKDLSTIGSLATLIEKIYKFIISITA</sequence>
<organism evidence="1 2">
    <name type="scientific">Candidatus Methanodesulfokora washburnensis</name>
    <dbReference type="NCBI Taxonomy" id="2478471"/>
    <lineage>
        <taxon>Archaea</taxon>
        <taxon>Thermoproteota</taxon>
        <taxon>Candidatus Korarchaeia</taxon>
        <taxon>Candidatus Korarchaeia incertae sedis</taxon>
        <taxon>Candidatus Methanodesulfokora</taxon>
    </lineage>
</organism>
<dbReference type="Proteomes" id="UP000277582">
    <property type="component" value="Unassembled WGS sequence"/>
</dbReference>
<reference evidence="1 2" key="1">
    <citation type="submission" date="2018-10" db="EMBL/GenBank/DDBJ databases">
        <title>Co-occurring genomic capacity for anaerobic methane metabolism and dissimilatory sulfite reduction discovered in the Korarchaeota.</title>
        <authorList>
            <person name="Mckay L.J."/>
            <person name="Dlakic M."/>
            <person name="Fields M.W."/>
            <person name="Delmont T.O."/>
            <person name="Eren A.M."/>
            <person name="Jay Z.J."/>
            <person name="Klingelsmith K.B."/>
            <person name="Rusch D.B."/>
            <person name="Inskeep W.P."/>
        </authorList>
    </citation>
    <scope>NUCLEOTIDE SEQUENCE [LARGE SCALE GENOMIC DNA]</scope>
    <source>
        <strain evidence="1 2">MDKW</strain>
    </source>
</reference>